<dbReference type="PANTHER" id="PTHR36504">
    <property type="entry name" value="LIPOPOLYSACCHARIDE EXPORT SYSTEM PROTEIN LPTA"/>
    <property type="match status" value="1"/>
</dbReference>
<dbReference type="PANTHER" id="PTHR36504:SF1">
    <property type="entry name" value="LIPOPOLYSACCHARIDE EXPORT SYSTEM PROTEIN LPTA"/>
    <property type="match status" value="1"/>
</dbReference>
<feature type="signal peptide" evidence="3">
    <location>
        <begin position="1"/>
        <end position="22"/>
    </location>
</feature>
<dbReference type="InterPro" id="IPR005653">
    <property type="entry name" value="OstA-like_N"/>
</dbReference>
<gene>
    <name evidence="5" type="ORF">Amme_002_006</name>
</gene>
<protein>
    <recommendedName>
        <fullName evidence="4">Organic solvent tolerance-like N-terminal domain-containing protein</fullName>
    </recommendedName>
</protein>
<feature type="region of interest" description="Disordered" evidence="2">
    <location>
        <begin position="319"/>
        <end position="341"/>
    </location>
</feature>
<organism evidence="5 6">
    <name type="scientific">Acidomonas methanolica NBRC 104435</name>
    <dbReference type="NCBI Taxonomy" id="1231351"/>
    <lineage>
        <taxon>Bacteria</taxon>
        <taxon>Pseudomonadati</taxon>
        <taxon>Pseudomonadota</taxon>
        <taxon>Alphaproteobacteria</taxon>
        <taxon>Acetobacterales</taxon>
        <taxon>Acetobacteraceae</taxon>
        <taxon>Acidomonas</taxon>
    </lineage>
</organism>
<name>A0A023D068_ACIMT</name>
<dbReference type="Pfam" id="PF03968">
    <property type="entry name" value="LptD_N"/>
    <property type="match status" value="1"/>
</dbReference>
<proteinExistence type="predicted"/>
<dbReference type="GO" id="GO:0009279">
    <property type="term" value="C:cell outer membrane"/>
    <property type="evidence" value="ECO:0007669"/>
    <property type="project" value="TreeGrafter"/>
</dbReference>
<dbReference type="GO" id="GO:0017089">
    <property type="term" value="F:glycolipid transfer activity"/>
    <property type="evidence" value="ECO:0007669"/>
    <property type="project" value="TreeGrafter"/>
</dbReference>
<evidence type="ECO:0000259" key="4">
    <source>
        <dbReference type="Pfam" id="PF03968"/>
    </source>
</evidence>
<feature type="region of interest" description="Disordered" evidence="2">
    <location>
        <begin position="86"/>
        <end position="119"/>
    </location>
</feature>
<comment type="caution">
    <text evidence="5">The sequence shown here is derived from an EMBL/GenBank/DDBJ whole genome shotgun (WGS) entry which is preliminary data.</text>
</comment>
<feature type="chain" id="PRO_5030001236" description="Organic solvent tolerance-like N-terminal domain-containing protein" evidence="3">
    <location>
        <begin position="23"/>
        <end position="341"/>
    </location>
</feature>
<dbReference type="GO" id="GO:0015920">
    <property type="term" value="P:lipopolysaccharide transport"/>
    <property type="evidence" value="ECO:0007669"/>
    <property type="project" value="TreeGrafter"/>
</dbReference>
<evidence type="ECO:0000313" key="6">
    <source>
        <dbReference type="Proteomes" id="UP000019760"/>
    </source>
</evidence>
<accession>A0A023D068</accession>
<feature type="compositionally biased region" description="Low complexity" evidence="2">
    <location>
        <begin position="98"/>
        <end position="110"/>
    </location>
</feature>
<evidence type="ECO:0000256" key="1">
    <source>
        <dbReference type="ARBA" id="ARBA00022729"/>
    </source>
</evidence>
<feature type="domain" description="Organic solvent tolerance-like N-terminal" evidence="4">
    <location>
        <begin position="49"/>
        <end position="182"/>
    </location>
</feature>
<dbReference type="GO" id="GO:0030288">
    <property type="term" value="C:outer membrane-bounded periplasmic space"/>
    <property type="evidence" value="ECO:0007669"/>
    <property type="project" value="TreeGrafter"/>
</dbReference>
<evidence type="ECO:0000256" key="3">
    <source>
        <dbReference type="SAM" id="SignalP"/>
    </source>
</evidence>
<dbReference type="Gene3D" id="2.60.450.10">
    <property type="entry name" value="Lipopolysaccharide (LPS) transport protein A like domain"/>
    <property type="match status" value="1"/>
</dbReference>
<dbReference type="Proteomes" id="UP000019760">
    <property type="component" value="Unassembled WGS sequence"/>
</dbReference>
<dbReference type="RefSeq" id="WP_408735047.1">
    <property type="nucleotide sequence ID" value="NZ_BAND01000002.1"/>
</dbReference>
<dbReference type="EMBL" id="BAND01000002">
    <property type="protein sequence ID" value="GAJ27563.1"/>
    <property type="molecule type" value="Genomic_DNA"/>
</dbReference>
<sequence length="341" mass="35464">MMRRSHALLAALPLLAAPAVLAAPAGTATPAGAADQSHGQQIFLSSAGPQTYDRNAQTVTMLDHARAVRGDVTVDADQLIGFLRKKAPAPGDAPPKPDTQQDAQQDSQQDSGGNGTMGGNMELYRIEALGHVHIYTTTDQAWGDKALYDMDQGVMVMTGKGLKITTPNDVMTARDVLEYHSKEHMSVGRGDATVTTNDGKRVRADVLVAFSEPDSPASAPKGGGAEGGGDNNGPLGSTSKLDRAYGWGHVLLRTPNEIATGDRGVYMFKTQIARLIGHVHVTSGQNQNNGASAIVNMKTGVAVMNPPAGQRIEGLVIPNEAGSSAPPRTGKSAGTGKSATP</sequence>
<feature type="compositionally biased region" description="Gly residues" evidence="2">
    <location>
        <begin position="221"/>
        <end position="231"/>
    </location>
</feature>
<keyword evidence="1 3" id="KW-0732">Signal</keyword>
<dbReference type="AlphaFoldDB" id="A0A023D068"/>
<reference evidence="5 6" key="2">
    <citation type="journal article" date="2014" name="FEMS Microbiol. Lett.">
        <title>Draft genomic DNA sequence of the facultatively methylotrophic bacterium Acidomonas methanolica type strain MB58.</title>
        <authorList>
            <person name="Higashiura N."/>
            <person name="Hadano H."/>
            <person name="Hirakawa H."/>
            <person name="Matsutani M."/>
            <person name="Takabe S."/>
            <person name="Matsushita K."/>
            <person name="Azuma Y."/>
        </authorList>
    </citation>
    <scope>NUCLEOTIDE SEQUENCE [LARGE SCALE GENOMIC DNA]</scope>
    <source>
        <strain evidence="5 6">MB58</strain>
    </source>
</reference>
<evidence type="ECO:0000313" key="5">
    <source>
        <dbReference type="EMBL" id="GAJ27563.1"/>
    </source>
</evidence>
<reference evidence="6" key="1">
    <citation type="journal article" date="2014" name="FEMS Microbiol. Lett.">
        <title>Draft Genomic DNA Sequence of the Facultatively Methylotrophic Bacterium Acidomonas methanolica type strain MB58.</title>
        <authorList>
            <person name="Higashiura N."/>
            <person name="Hadano H."/>
            <person name="Hirakawa H."/>
            <person name="Matsutani M."/>
            <person name="Takabe S."/>
            <person name="Matsushita K."/>
            <person name="Azuma Y."/>
        </authorList>
    </citation>
    <scope>NUCLEOTIDE SEQUENCE [LARGE SCALE GENOMIC DNA]</scope>
    <source>
        <strain evidence="6">MB58</strain>
    </source>
</reference>
<keyword evidence="6" id="KW-1185">Reference proteome</keyword>
<evidence type="ECO:0000256" key="2">
    <source>
        <dbReference type="SAM" id="MobiDB-lite"/>
    </source>
</evidence>
<feature type="region of interest" description="Disordered" evidence="2">
    <location>
        <begin position="211"/>
        <end position="237"/>
    </location>
</feature>
<dbReference type="InterPro" id="IPR052037">
    <property type="entry name" value="LPS_export_LptA"/>
</dbReference>